<feature type="region of interest" description="Disordered" evidence="2">
    <location>
        <begin position="365"/>
        <end position="405"/>
    </location>
</feature>
<protein>
    <submittedName>
        <fullName evidence="3">Uncharacterized protein</fullName>
    </submittedName>
</protein>
<comment type="similarity">
    <text evidence="1">Belongs to the SAPAP family.</text>
</comment>
<reference evidence="3" key="1">
    <citation type="journal article" date="2023" name="Insect Mol. Biol.">
        <title>Genome sequencing provides insights into the evolution of gene families encoding plant cell wall-degrading enzymes in longhorned beetles.</title>
        <authorList>
            <person name="Shin N.R."/>
            <person name="Okamura Y."/>
            <person name="Kirsch R."/>
            <person name="Pauchet Y."/>
        </authorList>
    </citation>
    <scope>NUCLEOTIDE SEQUENCE</scope>
    <source>
        <strain evidence="3">MMC_N1</strain>
    </source>
</reference>
<dbReference type="InterPro" id="IPR005026">
    <property type="entry name" value="SAPAP"/>
</dbReference>
<evidence type="ECO:0000313" key="4">
    <source>
        <dbReference type="Proteomes" id="UP001162164"/>
    </source>
</evidence>
<gene>
    <name evidence="3" type="ORF">NQ317_004260</name>
</gene>
<evidence type="ECO:0000313" key="3">
    <source>
        <dbReference type="EMBL" id="KAJ8983622.1"/>
    </source>
</evidence>
<dbReference type="Proteomes" id="UP001162164">
    <property type="component" value="Unassembled WGS sequence"/>
</dbReference>
<keyword evidence="4" id="KW-1185">Reference proteome</keyword>
<dbReference type="Pfam" id="PF03359">
    <property type="entry name" value="GKAP"/>
    <property type="match status" value="1"/>
</dbReference>
<comment type="caution">
    <text evidence="3">The sequence shown here is derived from an EMBL/GenBank/DDBJ whole genome shotgun (WGS) entry which is preliminary data.</text>
</comment>
<evidence type="ECO:0000256" key="2">
    <source>
        <dbReference type="SAM" id="MobiDB-lite"/>
    </source>
</evidence>
<sequence length="536" mass="59188">MPVTYLYLLGAVTCQRNALRCCFSASPGYRRRPLQRAAPAFYPLVPADLPHIRRNSLTSSRRSIVRRNSSKKRGVQAPALNATPVDRVGPPPSGKCTDSEGPSQRACVNDLGGFIPSNYISHDRFLSPAVMERSVDSIGTCSLDVEASANLPGRVAFIGAITPIPEPHLPSYLSLACTINGYSTTTNYDPIRLARSRDASPHRIDSDLTSNKPTYSIQNNLLSPPNLVPLPIRPQTKSFTPRKMGENTLTQQHHQDYYSSTKTISFITKDSHFTSKLFTAKDRIDGCLENGHHTVHSKCVSFESSKNITSVNGQVKCSSETSIKQELSNGKETKSFIQQRVERLYGPGALAQGFFVTKRQKSRCSESEDKNVTSDADKHSKSFTDKLLEDEDLEPTMKQSTSSPTLPVLRHLRPEFRAQLPIISPRKGVECSMQKSVTIPKLKDETKINGHSKVDDEVNVVHSNDSHNECVNEKISKKDGHYFLKIIEEQAHRLLELAARVESDISTPDLSEDVIGKLRSAAGKSQTSCVSEVAAV</sequence>
<feature type="compositionally biased region" description="Basic residues" evidence="2">
    <location>
        <begin position="63"/>
        <end position="74"/>
    </location>
</feature>
<feature type="region of interest" description="Disordered" evidence="2">
    <location>
        <begin position="58"/>
        <end position="102"/>
    </location>
</feature>
<proteinExistence type="inferred from homology"/>
<evidence type="ECO:0000256" key="1">
    <source>
        <dbReference type="ARBA" id="ARBA00008839"/>
    </source>
</evidence>
<organism evidence="3 4">
    <name type="scientific">Molorchus minor</name>
    <dbReference type="NCBI Taxonomy" id="1323400"/>
    <lineage>
        <taxon>Eukaryota</taxon>
        <taxon>Metazoa</taxon>
        <taxon>Ecdysozoa</taxon>
        <taxon>Arthropoda</taxon>
        <taxon>Hexapoda</taxon>
        <taxon>Insecta</taxon>
        <taxon>Pterygota</taxon>
        <taxon>Neoptera</taxon>
        <taxon>Endopterygota</taxon>
        <taxon>Coleoptera</taxon>
        <taxon>Polyphaga</taxon>
        <taxon>Cucujiformia</taxon>
        <taxon>Chrysomeloidea</taxon>
        <taxon>Cerambycidae</taxon>
        <taxon>Lamiinae</taxon>
        <taxon>Monochamini</taxon>
        <taxon>Molorchus</taxon>
    </lineage>
</organism>
<dbReference type="EMBL" id="JAPWTJ010000068">
    <property type="protein sequence ID" value="KAJ8983622.1"/>
    <property type="molecule type" value="Genomic_DNA"/>
</dbReference>
<name>A0ABQ9K0G7_9CUCU</name>
<accession>A0ABQ9K0G7</accession>
<feature type="compositionally biased region" description="Basic and acidic residues" evidence="2">
    <location>
        <begin position="365"/>
        <end position="387"/>
    </location>
</feature>